<proteinExistence type="predicted"/>
<feature type="region of interest" description="Disordered" evidence="1">
    <location>
        <begin position="1"/>
        <end position="36"/>
    </location>
</feature>
<dbReference type="InterPro" id="IPR021903">
    <property type="entry name" value="DUF3515"/>
</dbReference>
<protein>
    <submittedName>
        <fullName evidence="2">DUF3515 domain-containing protein</fullName>
    </submittedName>
</protein>
<comment type="caution">
    <text evidence="2">The sequence shown here is derived from an EMBL/GenBank/DDBJ whole genome shotgun (WGS) entry which is preliminary data.</text>
</comment>
<dbReference type="AlphaFoldDB" id="A0A2S9PNC1"/>
<gene>
    <name evidence="2" type="ORF">C6N75_28440</name>
</gene>
<accession>A0A2S9PNC1</accession>
<dbReference type="Proteomes" id="UP000239322">
    <property type="component" value="Unassembled WGS sequence"/>
</dbReference>
<dbReference type="Pfam" id="PF12028">
    <property type="entry name" value="DUF3515"/>
    <property type="match status" value="1"/>
</dbReference>
<name>A0A2S9PNC1_9ACTN</name>
<organism evidence="2 3">
    <name type="scientific">Streptomyces solincola</name>
    <dbReference type="NCBI Taxonomy" id="2100817"/>
    <lineage>
        <taxon>Bacteria</taxon>
        <taxon>Bacillati</taxon>
        <taxon>Actinomycetota</taxon>
        <taxon>Actinomycetes</taxon>
        <taxon>Kitasatosporales</taxon>
        <taxon>Streptomycetaceae</taxon>
        <taxon>Streptomyces</taxon>
    </lineage>
</organism>
<evidence type="ECO:0000313" key="3">
    <source>
        <dbReference type="Proteomes" id="UP000239322"/>
    </source>
</evidence>
<sequence length="120" mass="12731">PDPEAARVCGDLHDALPSTVAGRDRRDTDPSSPYTAAWGDPALVLRCGVPRPAEMDNPKASGAEISGVDWVLEKQPDGGYRATTSFRTAYVEVALPPEYGDVAALVDLAEAVKRAVPRSL</sequence>
<dbReference type="OrthoDB" id="3213819at2"/>
<evidence type="ECO:0000256" key="1">
    <source>
        <dbReference type="SAM" id="MobiDB-lite"/>
    </source>
</evidence>
<feature type="non-terminal residue" evidence="2">
    <location>
        <position position="1"/>
    </location>
</feature>
<dbReference type="EMBL" id="PVLV01000629">
    <property type="protein sequence ID" value="PRH75919.1"/>
    <property type="molecule type" value="Genomic_DNA"/>
</dbReference>
<evidence type="ECO:0000313" key="2">
    <source>
        <dbReference type="EMBL" id="PRH75919.1"/>
    </source>
</evidence>
<keyword evidence="3" id="KW-1185">Reference proteome</keyword>
<dbReference type="RefSeq" id="WP_105871732.1">
    <property type="nucleotide sequence ID" value="NZ_PVLV01000629.1"/>
</dbReference>
<reference evidence="2 3" key="1">
    <citation type="submission" date="2018-03" db="EMBL/GenBank/DDBJ databases">
        <title>Novel Streptomyces sp. from soil.</title>
        <authorList>
            <person name="Tan G.Y.A."/>
            <person name="Lee Z.Y."/>
        </authorList>
    </citation>
    <scope>NUCLEOTIDE SEQUENCE [LARGE SCALE GENOMIC DNA]</scope>
    <source>
        <strain evidence="2 3">ST5x</strain>
    </source>
</reference>